<dbReference type="AlphaFoldDB" id="A0A8H3DP19"/>
<evidence type="ECO:0000256" key="3">
    <source>
        <dbReference type="ARBA" id="ARBA00047591"/>
    </source>
</evidence>
<accession>A0A8H3DP19</accession>
<comment type="catalytic activity">
    <reaction evidence="4">
        <text>a monoacylglycerol + H2O = glycerol + a fatty acid + H(+)</text>
        <dbReference type="Rhea" id="RHEA:15245"/>
        <dbReference type="ChEBI" id="CHEBI:15377"/>
        <dbReference type="ChEBI" id="CHEBI:15378"/>
        <dbReference type="ChEBI" id="CHEBI:17408"/>
        <dbReference type="ChEBI" id="CHEBI:17754"/>
        <dbReference type="ChEBI" id="CHEBI:28868"/>
    </reaction>
</comment>
<evidence type="ECO:0000256" key="5">
    <source>
        <dbReference type="SAM" id="Phobius"/>
    </source>
</evidence>
<evidence type="ECO:0000256" key="2">
    <source>
        <dbReference type="ARBA" id="ARBA00043996"/>
    </source>
</evidence>
<feature type="domain" description="Fungal lipase-type" evidence="6">
    <location>
        <begin position="99"/>
        <end position="219"/>
    </location>
</feature>
<dbReference type="CDD" id="cd00519">
    <property type="entry name" value="Lipase_3"/>
    <property type="match status" value="1"/>
</dbReference>
<comment type="catalytic activity">
    <reaction evidence="3">
        <text>a diacylglycerol + H2O = a monoacylglycerol + a fatty acid + H(+)</text>
        <dbReference type="Rhea" id="RHEA:32731"/>
        <dbReference type="ChEBI" id="CHEBI:15377"/>
        <dbReference type="ChEBI" id="CHEBI:15378"/>
        <dbReference type="ChEBI" id="CHEBI:17408"/>
        <dbReference type="ChEBI" id="CHEBI:18035"/>
        <dbReference type="ChEBI" id="CHEBI:28868"/>
    </reaction>
</comment>
<evidence type="ECO:0000313" key="8">
    <source>
        <dbReference type="Proteomes" id="UP000663843"/>
    </source>
</evidence>
<dbReference type="Pfam" id="PF01764">
    <property type="entry name" value="Lipase_3"/>
    <property type="match status" value="1"/>
</dbReference>
<dbReference type="InterPro" id="IPR029058">
    <property type="entry name" value="AB_hydrolase_fold"/>
</dbReference>
<organism evidence="7 8">
    <name type="scientific">Rhizoctonia solani</name>
    <dbReference type="NCBI Taxonomy" id="456999"/>
    <lineage>
        <taxon>Eukaryota</taxon>
        <taxon>Fungi</taxon>
        <taxon>Dikarya</taxon>
        <taxon>Basidiomycota</taxon>
        <taxon>Agaricomycotina</taxon>
        <taxon>Agaricomycetes</taxon>
        <taxon>Cantharellales</taxon>
        <taxon>Ceratobasidiaceae</taxon>
        <taxon>Rhizoctonia</taxon>
    </lineage>
</organism>
<protein>
    <recommendedName>
        <fullName evidence="6">Fungal lipase-type domain-containing protein</fullName>
    </recommendedName>
</protein>
<keyword evidence="5" id="KW-1133">Transmembrane helix</keyword>
<dbReference type="GO" id="GO:0006629">
    <property type="term" value="P:lipid metabolic process"/>
    <property type="evidence" value="ECO:0007669"/>
    <property type="project" value="InterPro"/>
</dbReference>
<comment type="caution">
    <text evidence="7">The sequence shown here is derived from an EMBL/GenBank/DDBJ whole genome shotgun (WGS) entry which is preliminary data.</text>
</comment>
<dbReference type="SUPFAM" id="SSF53474">
    <property type="entry name" value="alpha/beta-Hydrolases"/>
    <property type="match status" value="1"/>
</dbReference>
<keyword evidence="1" id="KW-1015">Disulfide bond</keyword>
<comment type="similarity">
    <text evidence="2">Belongs to the AB hydrolase superfamily. Lipase family. Class 3 subfamily.</text>
</comment>
<dbReference type="PANTHER" id="PTHR45856:SF25">
    <property type="entry name" value="FUNGAL LIPASE-LIKE DOMAIN-CONTAINING PROTEIN"/>
    <property type="match status" value="1"/>
</dbReference>
<keyword evidence="5" id="KW-0812">Transmembrane</keyword>
<dbReference type="Gene3D" id="3.40.50.1820">
    <property type="entry name" value="alpha/beta hydrolase"/>
    <property type="match status" value="1"/>
</dbReference>
<dbReference type="Proteomes" id="UP000663843">
    <property type="component" value="Unassembled WGS sequence"/>
</dbReference>
<evidence type="ECO:0000259" key="6">
    <source>
        <dbReference type="Pfam" id="PF01764"/>
    </source>
</evidence>
<feature type="transmembrane region" description="Helical" evidence="5">
    <location>
        <begin position="262"/>
        <end position="280"/>
    </location>
</feature>
<keyword evidence="5" id="KW-0472">Membrane</keyword>
<evidence type="ECO:0000256" key="4">
    <source>
        <dbReference type="ARBA" id="ARBA00048461"/>
    </source>
</evidence>
<feature type="transmembrane region" description="Helical" evidence="5">
    <location>
        <begin position="292"/>
        <end position="319"/>
    </location>
</feature>
<dbReference type="PANTHER" id="PTHR45856">
    <property type="entry name" value="ALPHA/BETA-HYDROLASES SUPERFAMILY PROTEIN"/>
    <property type="match status" value="1"/>
</dbReference>
<evidence type="ECO:0000256" key="1">
    <source>
        <dbReference type="ARBA" id="ARBA00023157"/>
    </source>
</evidence>
<dbReference type="EMBL" id="CAJMWT010010243">
    <property type="protein sequence ID" value="CAE6541382.1"/>
    <property type="molecule type" value="Genomic_DNA"/>
</dbReference>
<sequence length="331" mass="35581">MLASVFIGIILSVTTTIALPTLVPRRGVTALKAAQIAAFKPYALLSRAGYCPSSRVATWSCGAPCSELPGMTVYASGGDGVVTPFWFVGYYPALNSVVISNQGTDPSKFVPLLIDVDFRLDRLDTTLFPGIPSSVKTHNGFQEAQARSAKAKLVAVKEAIAKHGTSPVTLTGHSLGAAVSLIDALYLSIHLPSVKLKVVTHGMPRVGNLEFAALIDSQVCVPRICWNNKTETKDRLVMLLVSTIRKILFLSCREGDWAFGTYWVKYTSFLLVTGSLVMGGTTLMRGALSEPFLIYLGGILIITAEIMMVSLLALINVALEQNVIDKSENIS</sequence>
<dbReference type="InterPro" id="IPR002921">
    <property type="entry name" value="Fungal_lipase-type"/>
</dbReference>
<name>A0A8H3DP19_9AGAM</name>
<evidence type="ECO:0000313" key="7">
    <source>
        <dbReference type="EMBL" id="CAE6541382.1"/>
    </source>
</evidence>
<gene>
    <name evidence="7" type="ORF">RDB_LOCUS198282</name>
</gene>
<dbReference type="InterPro" id="IPR051218">
    <property type="entry name" value="Sec_MonoDiacylglyc_Lipase"/>
</dbReference>
<proteinExistence type="inferred from homology"/>
<reference evidence="7" key="1">
    <citation type="submission" date="2021-01" db="EMBL/GenBank/DDBJ databases">
        <authorList>
            <person name="Kaushik A."/>
        </authorList>
    </citation>
    <scope>NUCLEOTIDE SEQUENCE</scope>
    <source>
        <strain evidence="7">AG2-2IIIB</strain>
    </source>
</reference>